<dbReference type="PANTHER" id="PTHR30204:SF83">
    <property type="entry name" value="TRANSCRIPTIONAL REGULATOR, MERR FAMILY"/>
    <property type="match status" value="1"/>
</dbReference>
<keyword evidence="1" id="KW-0238">DNA-binding</keyword>
<dbReference type="SUPFAM" id="SSF46955">
    <property type="entry name" value="Putative DNA-binding domain"/>
    <property type="match status" value="1"/>
</dbReference>
<dbReference type="CDD" id="cd01109">
    <property type="entry name" value="HTH_YyaN"/>
    <property type="match status" value="1"/>
</dbReference>
<feature type="domain" description="HTH merR-type" evidence="3">
    <location>
        <begin position="1"/>
        <end position="71"/>
    </location>
</feature>
<dbReference type="PANTHER" id="PTHR30204">
    <property type="entry name" value="REDOX-CYCLING DRUG-SENSING TRANSCRIPTIONAL ACTIVATOR SOXR"/>
    <property type="match status" value="1"/>
</dbReference>
<name>A0A198AKJ0_9BACL</name>
<gene>
    <name evidence="4" type="ORF">A8708_16590</name>
</gene>
<accession>A0A198AKJ0</accession>
<dbReference type="InterPro" id="IPR000551">
    <property type="entry name" value="MerR-type_HTH_dom"/>
</dbReference>
<dbReference type="Pfam" id="PF13411">
    <property type="entry name" value="MerR_1"/>
    <property type="match status" value="1"/>
</dbReference>
<dbReference type="InterPro" id="IPR009061">
    <property type="entry name" value="DNA-bd_dom_put_sf"/>
</dbReference>
<evidence type="ECO:0000256" key="1">
    <source>
        <dbReference type="ARBA" id="ARBA00023125"/>
    </source>
</evidence>
<evidence type="ECO:0000259" key="3">
    <source>
        <dbReference type="PROSITE" id="PS50937"/>
    </source>
</evidence>
<dbReference type="PROSITE" id="PS50937">
    <property type="entry name" value="HTH_MERR_2"/>
    <property type="match status" value="1"/>
</dbReference>
<dbReference type="GO" id="GO:0003677">
    <property type="term" value="F:DNA binding"/>
    <property type="evidence" value="ECO:0007669"/>
    <property type="project" value="UniProtKB-KW"/>
</dbReference>
<evidence type="ECO:0000313" key="4">
    <source>
        <dbReference type="EMBL" id="OAS21551.1"/>
    </source>
</evidence>
<dbReference type="OrthoDB" id="9811174at2"/>
<dbReference type="InterPro" id="IPR047057">
    <property type="entry name" value="MerR_fam"/>
</dbReference>
<dbReference type="Gene3D" id="1.10.1660.10">
    <property type="match status" value="1"/>
</dbReference>
<keyword evidence="2" id="KW-0175">Coiled coil</keyword>
<dbReference type="STRING" id="1850517.A8708_16590"/>
<sequence>MSFTIKDASDKLGIPAHTIRYYDKEGLLPFIQRDANGNRVFEVKDLEWINLMTCFRVTGMPVAQLKHIVELALQGESTIQERRAILEEHKKVLKKQQRQLDRAFEAVNYKLSKYDSIHKGEMPQSSEFDMSL</sequence>
<dbReference type="GO" id="GO:0003700">
    <property type="term" value="F:DNA-binding transcription factor activity"/>
    <property type="evidence" value="ECO:0007669"/>
    <property type="project" value="InterPro"/>
</dbReference>
<dbReference type="AlphaFoldDB" id="A0A198AKJ0"/>
<evidence type="ECO:0000256" key="2">
    <source>
        <dbReference type="SAM" id="Coils"/>
    </source>
</evidence>
<proteinExistence type="predicted"/>
<comment type="caution">
    <text evidence="4">The sequence shown here is derived from an EMBL/GenBank/DDBJ whole genome shotgun (WGS) entry which is preliminary data.</text>
</comment>
<organism evidence="4 5">
    <name type="scientific">Paenibacillus oryzisoli</name>
    <dbReference type="NCBI Taxonomy" id="1850517"/>
    <lineage>
        <taxon>Bacteria</taxon>
        <taxon>Bacillati</taxon>
        <taxon>Bacillota</taxon>
        <taxon>Bacilli</taxon>
        <taxon>Bacillales</taxon>
        <taxon>Paenibacillaceae</taxon>
        <taxon>Paenibacillus</taxon>
    </lineage>
</organism>
<dbReference type="SMART" id="SM00422">
    <property type="entry name" value="HTH_MERR"/>
    <property type="match status" value="1"/>
</dbReference>
<evidence type="ECO:0000313" key="5">
    <source>
        <dbReference type="Proteomes" id="UP000078454"/>
    </source>
</evidence>
<feature type="coiled-coil region" evidence="2">
    <location>
        <begin position="79"/>
        <end position="106"/>
    </location>
</feature>
<protein>
    <submittedName>
        <fullName evidence="4">Dipicolinate synthase</fullName>
    </submittedName>
</protein>
<dbReference type="EMBL" id="LYPB01000048">
    <property type="protein sequence ID" value="OAS21551.1"/>
    <property type="molecule type" value="Genomic_DNA"/>
</dbReference>
<reference evidence="4 5" key="1">
    <citation type="submission" date="2016-05" db="EMBL/GenBank/DDBJ databases">
        <title>Paenibacillus sp. 1ZS3-15 nov., isolated from the rhizosphere soil.</title>
        <authorList>
            <person name="Zhang X.X."/>
            <person name="Zhang J."/>
        </authorList>
    </citation>
    <scope>NUCLEOTIDE SEQUENCE [LARGE SCALE GENOMIC DNA]</scope>
    <source>
        <strain evidence="4 5">1ZS3-15</strain>
    </source>
</reference>
<keyword evidence="5" id="KW-1185">Reference proteome</keyword>
<dbReference type="Proteomes" id="UP000078454">
    <property type="component" value="Unassembled WGS sequence"/>
</dbReference>